<protein>
    <submittedName>
        <fullName evidence="2">Uncharacterized protein</fullName>
    </submittedName>
</protein>
<dbReference type="Proteomes" id="UP001143304">
    <property type="component" value="Unassembled WGS sequence"/>
</dbReference>
<evidence type="ECO:0000256" key="1">
    <source>
        <dbReference type="SAM" id="SignalP"/>
    </source>
</evidence>
<gene>
    <name evidence="2" type="ORF">EYC82_12010</name>
</gene>
<reference evidence="2" key="1">
    <citation type="submission" date="2019-02" db="EMBL/GenBank/DDBJ databases">
        <authorList>
            <person name="Li S.-H."/>
        </authorList>
    </citation>
    <scope>NUCLEOTIDE SEQUENCE</scope>
    <source>
        <strain evidence="2">IMCC11814</strain>
    </source>
</reference>
<feature type="chain" id="PRO_5046311374" evidence="1">
    <location>
        <begin position="22"/>
        <end position="80"/>
    </location>
</feature>
<sequence>MTYRSAGLLASLLLMGGCATQSTPSSQTTTTGSDRDMHGCIASAGYTWCERTQDCERPWILAEKEGFNNTSLEFSAYCSD</sequence>
<evidence type="ECO:0000313" key="3">
    <source>
        <dbReference type="Proteomes" id="UP001143304"/>
    </source>
</evidence>
<dbReference type="PROSITE" id="PS51257">
    <property type="entry name" value="PROKAR_LIPOPROTEIN"/>
    <property type="match status" value="1"/>
</dbReference>
<name>A0ABT3T727_9GAMM</name>
<dbReference type="EMBL" id="SHNO01000001">
    <property type="protein sequence ID" value="MCX2978081.1"/>
    <property type="molecule type" value="Genomic_DNA"/>
</dbReference>
<comment type="caution">
    <text evidence="2">The sequence shown here is derived from an EMBL/GenBank/DDBJ whole genome shotgun (WGS) entry which is preliminary data.</text>
</comment>
<feature type="signal peptide" evidence="1">
    <location>
        <begin position="1"/>
        <end position="21"/>
    </location>
</feature>
<proteinExistence type="predicted"/>
<evidence type="ECO:0000313" key="2">
    <source>
        <dbReference type="EMBL" id="MCX2978081.1"/>
    </source>
</evidence>
<accession>A0ABT3T727</accession>
<organism evidence="2 3">
    <name type="scientific">Candidatus Marimicrobium litorale</name>
    <dbReference type="NCBI Taxonomy" id="2518991"/>
    <lineage>
        <taxon>Bacteria</taxon>
        <taxon>Pseudomonadati</taxon>
        <taxon>Pseudomonadota</taxon>
        <taxon>Gammaproteobacteria</taxon>
        <taxon>Cellvibrionales</taxon>
        <taxon>Halieaceae</taxon>
        <taxon>Marimicrobium</taxon>
    </lineage>
</organism>
<keyword evidence="3" id="KW-1185">Reference proteome</keyword>
<keyword evidence="1" id="KW-0732">Signal</keyword>